<feature type="region of interest" description="Disordered" evidence="9">
    <location>
        <begin position="529"/>
        <end position="553"/>
    </location>
</feature>
<dbReference type="InterPro" id="IPR036640">
    <property type="entry name" value="ABC1_TM_sf"/>
</dbReference>
<dbReference type="PROSITE" id="PS00211">
    <property type="entry name" value="ABC_TRANSPORTER_1"/>
    <property type="match status" value="2"/>
</dbReference>
<keyword evidence="6" id="KW-0067">ATP-binding</keyword>
<name>J4KPP1_BEAB2</name>
<accession>J4KPP1</accession>
<dbReference type="PANTHER" id="PTHR24223">
    <property type="entry name" value="ATP-BINDING CASSETTE SUB-FAMILY C"/>
    <property type="match status" value="1"/>
</dbReference>
<dbReference type="PROSITE" id="PS50893">
    <property type="entry name" value="ABC_TRANSPORTER_2"/>
    <property type="match status" value="2"/>
</dbReference>
<feature type="transmembrane region" description="Helical" evidence="10">
    <location>
        <begin position="359"/>
        <end position="384"/>
    </location>
</feature>
<evidence type="ECO:0000259" key="11">
    <source>
        <dbReference type="PROSITE" id="PS50893"/>
    </source>
</evidence>
<feature type="domain" description="ABC transporter" evidence="11">
    <location>
        <begin position="1157"/>
        <end position="1396"/>
    </location>
</feature>
<feature type="transmembrane region" description="Helical" evidence="10">
    <location>
        <begin position="60"/>
        <end position="81"/>
    </location>
</feature>
<dbReference type="InterPro" id="IPR011527">
    <property type="entry name" value="ABC1_TM_dom"/>
</dbReference>
<keyword evidence="4 10" id="KW-0812">Transmembrane</keyword>
<dbReference type="Gene3D" id="1.20.1560.10">
    <property type="entry name" value="ABC transporter type 1, transmembrane domain"/>
    <property type="match status" value="2"/>
</dbReference>
<evidence type="ECO:0000256" key="2">
    <source>
        <dbReference type="ARBA" id="ARBA00022448"/>
    </source>
</evidence>
<dbReference type="InterPro" id="IPR044726">
    <property type="entry name" value="ABCC_6TM_D2"/>
</dbReference>
<evidence type="ECO:0000259" key="12">
    <source>
        <dbReference type="PROSITE" id="PS50929"/>
    </source>
</evidence>
<dbReference type="OrthoDB" id="6500128at2759"/>
<dbReference type="InterPro" id="IPR027417">
    <property type="entry name" value="P-loop_NTPase"/>
</dbReference>
<dbReference type="GO" id="GO:0005886">
    <property type="term" value="C:plasma membrane"/>
    <property type="evidence" value="ECO:0007669"/>
    <property type="project" value="UniProtKB-SubCell"/>
</dbReference>
<proteinExistence type="predicted"/>
<feature type="transmembrane region" description="Helical" evidence="10">
    <location>
        <begin position="20"/>
        <end position="39"/>
    </location>
</feature>
<evidence type="ECO:0000256" key="9">
    <source>
        <dbReference type="SAM" id="MobiDB-lite"/>
    </source>
</evidence>
<dbReference type="RefSeq" id="XP_008596893.1">
    <property type="nucleotide sequence ID" value="XM_008598671.1"/>
</dbReference>
<feature type="transmembrane region" description="Helical" evidence="10">
    <location>
        <begin position="487"/>
        <end position="509"/>
    </location>
</feature>
<evidence type="ECO:0000256" key="7">
    <source>
        <dbReference type="ARBA" id="ARBA00022989"/>
    </source>
</evidence>
<protein>
    <submittedName>
        <fullName evidence="13">Canalicular multispecific organic anion transporter 1</fullName>
    </submittedName>
</protein>
<evidence type="ECO:0000256" key="3">
    <source>
        <dbReference type="ARBA" id="ARBA00022475"/>
    </source>
</evidence>
<evidence type="ECO:0000313" key="13">
    <source>
        <dbReference type="EMBL" id="EJP67794.1"/>
    </source>
</evidence>
<organism evidence="13 14">
    <name type="scientific">Beauveria bassiana (strain ARSEF 2860)</name>
    <name type="common">White muscardine disease fungus</name>
    <name type="synonym">Tritirachium shiotae</name>
    <dbReference type="NCBI Taxonomy" id="655819"/>
    <lineage>
        <taxon>Eukaryota</taxon>
        <taxon>Fungi</taxon>
        <taxon>Dikarya</taxon>
        <taxon>Ascomycota</taxon>
        <taxon>Pezizomycotina</taxon>
        <taxon>Sordariomycetes</taxon>
        <taxon>Hypocreomycetidae</taxon>
        <taxon>Hypocreales</taxon>
        <taxon>Cordycipitaceae</taxon>
        <taxon>Beauveria</taxon>
    </lineage>
</organism>
<dbReference type="InterPro" id="IPR017871">
    <property type="entry name" value="ABC_transporter-like_CS"/>
</dbReference>
<dbReference type="Pfam" id="PF00664">
    <property type="entry name" value="ABC_membrane"/>
    <property type="match status" value="2"/>
</dbReference>
<dbReference type="GeneID" id="19886586"/>
<keyword evidence="7 10" id="KW-1133">Transmembrane helix</keyword>
<dbReference type="Proteomes" id="UP000002762">
    <property type="component" value="Unassembled WGS sequence"/>
</dbReference>
<evidence type="ECO:0000313" key="14">
    <source>
        <dbReference type="Proteomes" id="UP000002762"/>
    </source>
</evidence>
<feature type="domain" description="ABC transporter" evidence="11">
    <location>
        <begin position="561"/>
        <end position="788"/>
    </location>
</feature>
<keyword evidence="3" id="KW-1003">Cell membrane</keyword>
<dbReference type="InterPro" id="IPR003593">
    <property type="entry name" value="AAA+_ATPase"/>
</dbReference>
<keyword evidence="5" id="KW-0547">Nucleotide-binding</keyword>
<evidence type="ECO:0000256" key="5">
    <source>
        <dbReference type="ARBA" id="ARBA00022741"/>
    </source>
</evidence>
<evidence type="ECO:0000256" key="4">
    <source>
        <dbReference type="ARBA" id="ARBA00022692"/>
    </source>
</evidence>
<dbReference type="EMBL" id="JH725156">
    <property type="protein sequence ID" value="EJP67794.1"/>
    <property type="molecule type" value="Genomic_DNA"/>
</dbReference>
<keyword evidence="2" id="KW-0813">Transport</keyword>
<reference evidence="13 14" key="1">
    <citation type="journal article" date="2012" name="Sci. Rep.">
        <title>Genomic perspectives on the evolution of fungal entomopathogenicity in Beauveria bassiana.</title>
        <authorList>
            <person name="Xiao G."/>
            <person name="Ying S.H."/>
            <person name="Zheng P."/>
            <person name="Wang Z.L."/>
            <person name="Zhang S."/>
            <person name="Xie X.Q."/>
            <person name="Shang Y."/>
            <person name="St Leger R.J."/>
            <person name="Zhao G.P."/>
            <person name="Wang C."/>
            <person name="Feng M.G."/>
        </authorList>
    </citation>
    <scope>NUCLEOTIDE SEQUENCE [LARGE SCALE GENOMIC DNA]</scope>
    <source>
        <strain evidence="13 14">ARSEF 2860</strain>
    </source>
</reference>
<dbReference type="GO" id="GO:0005524">
    <property type="term" value="F:ATP binding"/>
    <property type="evidence" value="ECO:0007669"/>
    <property type="project" value="UniProtKB-KW"/>
</dbReference>
<comment type="subcellular location">
    <subcellularLocation>
        <location evidence="1">Cell membrane</location>
        <topology evidence="1">Multi-pass membrane protein</topology>
    </subcellularLocation>
</comment>
<keyword evidence="8 10" id="KW-0472">Membrane</keyword>
<feature type="domain" description="ABC transmembrane type-1" evidence="12">
    <location>
        <begin position="841"/>
        <end position="1127"/>
    </location>
</feature>
<feature type="transmembrane region" description="Helical" evidence="10">
    <location>
        <begin position="1053"/>
        <end position="1081"/>
    </location>
</feature>
<feature type="transmembrane region" description="Helical" evidence="10">
    <location>
        <begin position="877"/>
        <end position="901"/>
    </location>
</feature>
<dbReference type="PANTHER" id="PTHR24223:SF399">
    <property type="entry name" value="ABC TRANSPORTER ATNG"/>
    <property type="match status" value="1"/>
</dbReference>
<feature type="transmembrane region" description="Helical" evidence="10">
    <location>
        <begin position="953"/>
        <end position="972"/>
    </location>
</feature>
<dbReference type="InterPro" id="IPR050173">
    <property type="entry name" value="ABC_transporter_C-like"/>
</dbReference>
<feature type="transmembrane region" description="Helical" evidence="10">
    <location>
        <begin position="978"/>
        <end position="998"/>
    </location>
</feature>
<dbReference type="Pfam" id="PF00005">
    <property type="entry name" value="ABC_tran"/>
    <property type="match status" value="2"/>
</dbReference>
<feature type="transmembrane region" description="Helical" evidence="10">
    <location>
        <begin position="450"/>
        <end position="475"/>
    </location>
</feature>
<dbReference type="STRING" id="655819.J4KPP1"/>
<evidence type="ECO:0000256" key="1">
    <source>
        <dbReference type="ARBA" id="ARBA00004651"/>
    </source>
</evidence>
<feature type="transmembrane region" description="Helical" evidence="10">
    <location>
        <begin position="834"/>
        <end position="857"/>
    </location>
</feature>
<feature type="domain" description="ABC transmembrane type-1" evidence="12">
    <location>
        <begin position="309"/>
        <end position="512"/>
    </location>
</feature>
<dbReference type="CDD" id="cd18580">
    <property type="entry name" value="ABC_6TM_ABCC_D2"/>
    <property type="match status" value="1"/>
</dbReference>
<sequence length="1458" mass="160938">MLPTFDNEFGPILPGKFDFTLLFELVMLGMVPAGIVILLMPFYLGRMLLATHKVRPGPLLWFKLTAGTALIAVQLASIISWQKAGLYRSGVSLAASVMSFIASLCVVGLLYISHTFSLHQSSFLSVYLSATMLFDMAMTRSYFLRGSLDFLGALQATIAVLKFTLVVIEEIPKHHLFHSSSFRLGPAERGGFWGRALLLWVTPILRLGFVKDLSVDELPHIGDQYDSEPLFNKFVPNWNEVDRSTKLPLARACFRTLRWQFLIPILPRLCFIGCSFSRPFFMERVIDAVSTNSASSAVTNGLIGASVLIFGGLMRLTIDQLENSAAVTLMTTDMAGVQEGLGYMHSTWASLVELGLGIYALYTFVGYACFLIFIPSSIAAMGTYMVTKKMASARTAWNTKVETRVAATSNFLAQLKSIKAMGLTDAISTYLQEKRLDEIETSMIERNCRIMIYGIYGFGAAMTPVAVLAGARFWTRASRPMTVSETFAAYAAIFIAALPLNSLLGHLPYYASGYACFLRVQKFLTLPERRDQRESPERVENKAEKTEKNETVHGRPSKYAVTMNNVSVNSDFSGPILKDVTLRVPTGSLAMMHGLVSSGKSAFLKTIMGELSVNTGTLEVASKIIAYTSQTPWIRNATIKENIIGPYPFAEELYNEVVYACALDKDIADLPDGDSSMAGSNGCNLSGGQKQRLGLARSLFAQTSIVLLDNVLSALDADTAELVFKRVCGRNGLLRRWNCTAIITTNQPKLLEEADIVFEISHQGRVRQKEMNSRNNSARGVATNVREETPGPEMDVPATCEEFEPPSVDLGGQVPETNKPDQKRRHGDLSLYGYYFRTAHCLLFVTWFTVAAIAAVMERMPQIFMRIWLSTDAANDWYFAGFAALSLVETVVTCASGAQFLKQIVPKSSVELHSRLLQTVLDSTLSYLSHTDAGSLLNRFSQDISLISQQMPLMLMTTVSMFFNVLVDMGIIASGAKLTPPIIVFLVAILYGIQYFYLRTSRQLRYLELETTSPLVTHFAETSTGMAHIRGLGWQRSFDKELITRLNHSQRPFYYLLCIQQWLTLVLDLMAFITAVTLVSVTTVFPESSSDSAIGLALLNLISFSTTASYCLQMWVQLETSLGGLARIQSFCKETPVEQDREDMPALPDNWPSSGKIDFNCVTAKYTGLQGEAYNALKNTTVSIQHGQRVSISGRTGSGKTSMMLALLNLIEFSGSINIDGLSIKMIPRHVLRANITTMTQEGVELKGTIRMNTFPFALSPPTDAEIIATLERVGLWVHVRRQGGLESDMSKSHFSHGQKQLLFLARAILHQQVKQTKIILVDEATSSLDSTTDENMRQLMAEAFADCTVITIAHQRDYAAEMDLAVELDSGNLVRVLRRSLRTGAMAEHAGGGAHILTLYKLLAAQDKAMDGAWCTHHPSPTTQAWQVKGTRIGAWFGPHVVSLGAGGMCIFFESCL</sequence>
<dbReference type="InterPro" id="IPR003439">
    <property type="entry name" value="ABC_transporter-like_ATP-bd"/>
</dbReference>
<feature type="transmembrane region" description="Helical" evidence="10">
    <location>
        <begin position="297"/>
        <end position="318"/>
    </location>
</feature>
<dbReference type="SUPFAM" id="SSF90123">
    <property type="entry name" value="ABC transporter transmembrane region"/>
    <property type="match status" value="2"/>
</dbReference>
<dbReference type="GO" id="GO:0016887">
    <property type="term" value="F:ATP hydrolysis activity"/>
    <property type="evidence" value="ECO:0007669"/>
    <property type="project" value="InterPro"/>
</dbReference>
<dbReference type="PROSITE" id="PS50929">
    <property type="entry name" value="ABC_TM1F"/>
    <property type="match status" value="2"/>
</dbReference>
<dbReference type="Gene3D" id="3.40.50.300">
    <property type="entry name" value="P-loop containing nucleotide triphosphate hydrolases"/>
    <property type="match status" value="2"/>
</dbReference>
<dbReference type="InParanoid" id="J4KPP1"/>
<evidence type="ECO:0000256" key="6">
    <source>
        <dbReference type="ARBA" id="ARBA00022840"/>
    </source>
</evidence>
<feature type="transmembrane region" description="Helical" evidence="10">
    <location>
        <begin position="93"/>
        <end position="112"/>
    </location>
</feature>
<keyword evidence="14" id="KW-1185">Reference proteome</keyword>
<evidence type="ECO:0000256" key="8">
    <source>
        <dbReference type="ARBA" id="ARBA00023136"/>
    </source>
</evidence>
<evidence type="ECO:0000256" key="10">
    <source>
        <dbReference type="SAM" id="Phobius"/>
    </source>
</evidence>
<dbReference type="SMART" id="SM00382">
    <property type="entry name" value="AAA"/>
    <property type="match status" value="2"/>
</dbReference>
<dbReference type="SUPFAM" id="SSF52540">
    <property type="entry name" value="P-loop containing nucleoside triphosphate hydrolases"/>
    <property type="match status" value="2"/>
</dbReference>
<gene>
    <name evidence="13" type="ORF">BBA_03574</name>
</gene>
<dbReference type="GO" id="GO:0140359">
    <property type="term" value="F:ABC-type transporter activity"/>
    <property type="evidence" value="ECO:0007669"/>
    <property type="project" value="InterPro"/>
</dbReference>
<dbReference type="HOGENOM" id="CLU_000604_27_5_1"/>